<evidence type="ECO:0000256" key="3">
    <source>
        <dbReference type="ARBA" id="ARBA00022475"/>
    </source>
</evidence>
<evidence type="ECO:0000256" key="2">
    <source>
        <dbReference type="ARBA" id="ARBA00022448"/>
    </source>
</evidence>
<organism evidence="9 10">
    <name type="scientific">Camellia sinensis var. sinensis</name>
    <name type="common">China tea</name>
    <dbReference type="NCBI Taxonomy" id="542762"/>
    <lineage>
        <taxon>Eukaryota</taxon>
        <taxon>Viridiplantae</taxon>
        <taxon>Streptophyta</taxon>
        <taxon>Embryophyta</taxon>
        <taxon>Tracheophyta</taxon>
        <taxon>Spermatophyta</taxon>
        <taxon>Magnoliopsida</taxon>
        <taxon>eudicotyledons</taxon>
        <taxon>Gunneridae</taxon>
        <taxon>Pentapetalae</taxon>
        <taxon>asterids</taxon>
        <taxon>Ericales</taxon>
        <taxon>Theaceae</taxon>
        <taxon>Camellia</taxon>
    </lineage>
</organism>
<feature type="transmembrane region" description="Helical" evidence="8">
    <location>
        <begin position="35"/>
        <end position="54"/>
    </location>
</feature>
<evidence type="ECO:0000256" key="8">
    <source>
        <dbReference type="SAM" id="Phobius"/>
    </source>
</evidence>
<evidence type="ECO:0000256" key="7">
    <source>
        <dbReference type="ARBA" id="ARBA00023136"/>
    </source>
</evidence>
<dbReference type="InterPro" id="IPR032675">
    <property type="entry name" value="LRR_dom_sf"/>
</dbReference>
<dbReference type="PANTHER" id="PTHR13318:SF105">
    <property type="entry name" value="F-BOX_LRR-REPEAT PROTEIN 3"/>
    <property type="match status" value="1"/>
</dbReference>
<dbReference type="EMBL" id="SDRB02011774">
    <property type="protein sequence ID" value="THG00235.1"/>
    <property type="molecule type" value="Genomic_DNA"/>
</dbReference>
<dbReference type="AlphaFoldDB" id="A0A4S4DCG4"/>
<dbReference type="InterPro" id="IPR045282">
    <property type="entry name" value="At4g08330-like"/>
</dbReference>
<dbReference type="Gene3D" id="1.20.1280.50">
    <property type="match status" value="1"/>
</dbReference>
<keyword evidence="7 8" id="KW-0472">Membrane</keyword>
<evidence type="ECO:0000256" key="5">
    <source>
        <dbReference type="ARBA" id="ARBA00022692"/>
    </source>
</evidence>
<dbReference type="STRING" id="542762.A0A4S4DCG4"/>
<keyword evidence="2" id="KW-0813">Transport</keyword>
<keyword evidence="10" id="KW-1185">Reference proteome</keyword>
<dbReference type="GO" id="GO:0005886">
    <property type="term" value="C:plasma membrane"/>
    <property type="evidence" value="ECO:0007669"/>
    <property type="project" value="UniProtKB-SubCell"/>
</dbReference>
<dbReference type="GO" id="GO:0019005">
    <property type="term" value="C:SCF ubiquitin ligase complex"/>
    <property type="evidence" value="ECO:0007669"/>
    <property type="project" value="TreeGrafter"/>
</dbReference>
<dbReference type="GO" id="GO:0003333">
    <property type="term" value="P:amino acid transmembrane transport"/>
    <property type="evidence" value="ECO:0007669"/>
    <property type="project" value="InterPro"/>
</dbReference>
<dbReference type="Proteomes" id="UP000306102">
    <property type="component" value="Unassembled WGS sequence"/>
</dbReference>
<accession>A0A4S4DCG4</accession>
<dbReference type="CDD" id="cd22159">
    <property type="entry name" value="F-box_AtTIR1-like"/>
    <property type="match status" value="1"/>
</dbReference>
<dbReference type="SUPFAM" id="SSF52047">
    <property type="entry name" value="RNI-like"/>
    <property type="match status" value="1"/>
</dbReference>
<feature type="transmembrane region" description="Helical" evidence="8">
    <location>
        <begin position="61"/>
        <end position="79"/>
    </location>
</feature>
<dbReference type="FunFam" id="1.20.1280.50:FF:000084">
    <property type="entry name" value="EIN3-binding F-box protein 1"/>
    <property type="match status" value="1"/>
</dbReference>
<dbReference type="GO" id="GO:0031146">
    <property type="term" value="P:SCF-dependent proteasomal ubiquitin-dependent protein catabolic process"/>
    <property type="evidence" value="ECO:0007669"/>
    <property type="project" value="TreeGrafter"/>
</dbReference>
<name>A0A4S4DCG4_CAMSN</name>
<gene>
    <name evidence="9" type="ORF">TEA_018040</name>
</gene>
<dbReference type="SMART" id="SM00367">
    <property type="entry name" value="LRR_CC"/>
    <property type="match status" value="9"/>
</dbReference>
<dbReference type="InterPro" id="IPR018227">
    <property type="entry name" value="Amino_acid_transport_2"/>
</dbReference>
<evidence type="ECO:0000256" key="1">
    <source>
        <dbReference type="ARBA" id="ARBA00004429"/>
    </source>
</evidence>
<comment type="caution">
    <text evidence="9">The sequence shown here is derived from an EMBL/GenBank/DDBJ whole genome shotgun (WGS) entry which is preliminary data.</text>
</comment>
<dbReference type="Gene3D" id="3.80.10.10">
    <property type="entry name" value="Ribonuclease Inhibitor"/>
    <property type="match status" value="1"/>
</dbReference>
<dbReference type="Pfam" id="PF24046">
    <property type="entry name" value="At4g08330"/>
    <property type="match status" value="1"/>
</dbReference>
<evidence type="ECO:0000256" key="4">
    <source>
        <dbReference type="ARBA" id="ARBA00022519"/>
    </source>
</evidence>
<evidence type="ECO:0000256" key="6">
    <source>
        <dbReference type="ARBA" id="ARBA00022989"/>
    </source>
</evidence>
<reference evidence="9 10" key="1">
    <citation type="journal article" date="2018" name="Proc. Natl. Acad. Sci. U.S.A.">
        <title>Draft genome sequence of Camellia sinensis var. sinensis provides insights into the evolution of the tea genome and tea quality.</title>
        <authorList>
            <person name="Wei C."/>
            <person name="Yang H."/>
            <person name="Wang S."/>
            <person name="Zhao J."/>
            <person name="Liu C."/>
            <person name="Gao L."/>
            <person name="Xia E."/>
            <person name="Lu Y."/>
            <person name="Tai Y."/>
            <person name="She G."/>
            <person name="Sun J."/>
            <person name="Cao H."/>
            <person name="Tong W."/>
            <person name="Gao Q."/>
            <person name="Li Y."/>
            <person name="Deng W."/>
            <person name="Jiang X."/>
            <person name="Wang W."/>
            <person name="Chen Q."/>
            <person name="Zhang S."/>
            <person name="Li H."/>
            <person name="Wu J."/>
            <person name="Wang P."/>
            <person name="Li P."/>
            <person name="Shi C."/>
            <person name="Zheng F."/>
            <person name="Jian J."/>
            <person name="Huang B."/>
            <person name="Shan D."/>
            <person name="Shi M."/>
            <person name="Fang C."/>
            <person name="Yue Y."/>
            <person name="Li F."/>
            <person name="Li D."/>
            <person name="Wei S."/>
            <person name="Han B."/>
            <person name="Jiang C."/>
            <person name="Yin Y."/>
            <person name="Xia T."/>
            <person name="Zhang Z."/>
            <person name="Bennetzen J.L."/>
            <person name="Zhao S."/>
            <person name="Wan X."/>
        </authorList>
    </citation>
    <scope>NUCLEOTIDE SEQUENCE [LARGE SCALE GENOMIC DNA]</scope>
    <source>
        <strain evidence="10">cv. Shuchazao</strain>
        <tissue evidence="9">Leaf</tissue>
    </source>
</reference>
<keyword evidence="5 8" id="KW-0812">Transmembrane</keyword>
<evidence type="ECO:0000313" key="9">
    <source>
        <dbReference type="EMBL" id="THG00235.1"/>
    </source>
</evidence>
<keyword evidence="6 8" id="KW-1133">Transmembrane helix</keyword>
<proteinExistence type="predicted"/>
<sequence length="628" mass="68825">MIGLLLAIEVLAIVFGVWSTLVGDGDWGNVPATVPVIIFSLVYHDLALVVCAYLRGDLQRIRALVVLGSVVPLLALLVWDALALGLSAHADQVSDLVELLLREWSLVYTRKAEYSVNVEGGITRVKSDGGEDALALGLSAHADQVSDLVELLLSCGSCGYPLNLTSSNRITSGIGSEYRKSIKKGYISFLSIDLSRFTQVDRVNCLPIVWGRYHSKSKLLCRKCGVLIGYGYGDSHALCGFDSPTSDGPASIMHLPDDCLYFIFQWLDSGSDRESFGLTCRRWLHIQNSSRQSLQFHCSLSLPNIPLLCQTSMSIKSFHLCRLLNRFRQLQSLSLSGCMDLHDSGLTQLQCYGSNLQALYLDCCFGITDNGLSLVAAGCPSLTLISLYRCNVSDVGLEILSKSCLALKDVNLSYCSHISDHGIRAISQHCCQLRAVRISYCRNVSGVGFKGCSQSLTYLEAESCKLEPEGILGILSGGGLEYLSMSSLSWCIHGDGLAAIGAGFATRLRILNFRLCRTIDDESIAAIAKGCPLLQEWNLALCHEVRISGWESIGSNCNNLERLHVNRCRNLCDNGFQALRDGCKRLSVLYINPRGRISSTSIELFKLLRGDVKIKEEEVMCIAPSWAF</sequence>
<evidence type="ECO:0008006" key="11">
    <source>
        <dbReference type="Google" id="ProtNLM"/>
    </source>
</evidence>
<protein>
    <recommendedName>
        <fullName evidence="11">F-box domain-containing protein</fullName>
    </recommendedName>
</protein>
<keyword evidence="4" id="KW-0997">Cell inner membrane</keyword>
<dbReference type="InterPro" id="IPR006553">
    <property type="entry name" value="Leu-rich_rpt_Cys-con_subtyp"/>
</dbReference>
<evidence type="ECO:0000313" key="10">
    <source>
        <dbReference type="Proteomes" id="UP000306102"/>
    </source>
</evidence>
<dbReference type="Pfam" id="PF03222">
    <property type="entry name" value="Trp_Tyr_perm"/>
    <property type="match status" value="1"/>
</dbReference>
<comment type="subcellular location">
    <subcellularLocation>
        <location evidence="1">Cell inner membrane</location>
        <topology evidence="1">Multi-pass membrane protein</topology>
    </subcellularLocation>
</comment>
<dbReference type="PANTHER" id="PTHR13318">
    <property type="entry name" value="PARTNER OF PAIRED, ISOFORM B-RELATED"/>
    <property type="match status" value="1"/>
</dbReference>
<keyword evidence="3" id="KW-1003">Cell membrane</keyword>